<keyword evidence="4" id="KW-1185">Reference proteome</keyword>
<feature type="region of interest" description="Disordered" evidence="1">
    <location>
        <begin position="150"/>
        <end position="175"/>
    </location>
</feature>
<evidence type="ECO:0000313" key="3">
    <source>
        <dbReference type="EMBL" id="SCA54953.1"/>
    </source>
</evidence>
<sequence length="175" mass="19770">MPVFKIYKALAAFALLFLVQACTPTPFIEDWKRERISSIPDGEITVSVCFEQTSHSRELVSELAKEECTARISEVQNLVQTGKLQNVRYLREAEGASFAGPIERQRRIEAMIASLKLVYVENDKWDCPLVTPNRITFECRYNVNAKDSLSRKSVNVTPAPSADLPPELPEDLKPQ</sequence>
<dbReference type="Proteomes" id="UP000231658">
    <property type="component" value="Unassembled WGS sequence"/>
</dbReference>
<dbReference type="STRING" id="1867952.MTBPR1_10200"/>
<keyword evidence="2" id="KW-0732">Signal</keyword>
<organism evidence="3 4">
    <name type="scientific">Candidatus Terasakiella magnetica</name>
    <dbReference type="NCBI Taxonomy" id="1867952"/>
    <lineage>
        <taxon>Bacteria</taxon>
        <taxon>Pseudomonadati</taxon>
        <taxon>Pseudomonadota</taxon>
        <taxon>Alphaproteobacteria</taxon>
        <taxon>Rhodospirillales</taxon>
        <taxon>Terasakiellaceae</taxon>
        <taxon>Terasakiella</taxon>
    </lineage>
</organism>
<dbReference type="PROSITE" id="PS51257">
    <property type="entry name" value="PROKAR_LIPOPROTEIN"/>
    <property type="match status" value="1"/>
</dbReference>
<name>A0A1C3RCE9_9PROT</name>
<gene>
    <name evidence="3" type="ORF">MTBPR1_10200</name>
</gene>
<dbReference type="OrthoDB" id="8449381at2"/>
<reference evidence="3 4" key="1">
    <citation type="submission" date="2016-07" db="EMBL/GenBank/DDBJ databases">
        <authorList>
            <person name="Lefevre C.T."/>
        </authorList>
    </citation>
    <scope>NUCLEOTIDE SEQUENCE [LARGE SCALE GENOMIC DNA]</scope>
    <source>
        <strain evidence="3">PR1</strain>
    </source>
</reference>
<protein>
    <recommendedName>
        <fullName evidence="5">Lipoprotein</fullName>
    </recommendedName>
</protein>
<evidence type="ECO:0000256" key="1">
    <source>
        <dbReference type="SAM" id="MobiDB-lite"/>
    </source>
</evidence>
<dbReference type="AlphaFoldDB" id="A0A1C3RCE9"/>
<feature type="signal peptide" evidence="2">
    <location>
        <begin position="1"/>
        <end position="21"/>
    </location>
</feature>
<dbReference type="EMBL" id="FLYE01000001">
    <property type="protein sequence ID" value="SCA54953.1"/>
    <property type="molecule type" value="Genomic_DNA"/>
</dbReference>
<proteinExistence type="predicted"/>
<accession>A0A1C3RCE9</accession>
<dbReference type="RefSeq" id="WP_069185681.1">
    <property type="nucleotide sequence ID" value="NZ_FLYE01000001.1"/>
</dbReference>
<evidence type="ECO:0000256" key="2">
    <source>
        <dbReference type="SAM" id="SignalP"/>
    </source>
</evidence>
<evidence type="ECO:0000313" key="4">
    <source>
        <dbReference type="Proteomes" id="UP000231658"/>
    </source>
</evidence>
<evidence type="ECO:0008006" key="5">
    <source>
        <dbReference type="Google" id="ProtNLM"/>
    </source>
</evidence>
<feature type="chain" id="PRO_5008680604" description="Lipoprotein" evidence="2">
    <location>
        <begin position="22"/>
        <end position="175"/>
    </location>
</feature>